<keyword evidence="1" id="KW-0646">Protease inhibitor</keyword>
<feature type="chain" id="PRO_5012788432" description="BPTI/Kunitz inhibitor domain-containing protein" evidence="4">
    <location>
        <begin position="20"/>
        <end position="122"/>
    </location>
</feature>
<accession>A0A2A4JSQ2</accession>
<dbReference type="PANTHER" id="PTHR10083:SF374">
    <property type="entry name" value="BPTI_KUNITZ INHIBITOR DOMAIN-CONTAINING PROTEIN"/>
    <property type="match status" value="1"/>
</dbReference>
<dbReference type="STRING" id="7102.A0A2A4JSQ2"/>
<organism evidence="6">
    <name type="scientific">Heliothis virescens</name>
    <name type="common">Tobacco budworm moth</name>
    <dbReference type="NCBI Taxonomy" id="7102"/>
    <lineage>
        <taxon>Eukaryota</taxon>
        <taxon>Metazoa</taxon>
        <taxon>Ecdysozoa</taxon>
        <taxon>Arthropoda</taxon>
        <taxon>Hexapoda</taxon>
        <taxon>Insecta</taxon>
        <taxon>Pterygota</taxon>
        <taxon>Neoptera</taxon>
        <taxon>Endopterygota</taxon>
        <taxon>Lepidoptera</taxon>
        <taxon>Glossata</taxon>
        <taxon>Ditrysia</taxon>
        <taxon>Noctuoidea</taxon>
        <taxon>Noctuidae</taxon>
        <taxon>Heliothinae</taxon>
        <taxon>Heliothis</taxon>
    </lineage>
</organism>
<dbReference type="InterPro" id="IPR002223">
    <property type="entry name" value="Kunitz_BPTI"/>
</dbReference>
<dbReference type="InterPro" id="IPR036880">
    <property type="entry name" value="Kunitz_BPTI_sf"/>
</dbReference>
<dbReference type="SMART" id="SM00131">
    <property type="entry name" value="KU"/>
    <property type="match status" value="1"/>
</dbReference>
<dbReference type="PRINTS" id="PR00759">
    <property type="entry name" value="BASICPTASE"/>
</dbReference>
<keyword evidence="2" id="KW-0722">Serine protease inhibitor</keyword>
<protein>
    <recommendedName>
        <fullName evidence="5">BPTI/Kunitz inhibitor domain-containing protein</fullName>
    </recommendedName>
</protein>
<dbReference type="InterPro" id="IPR050098">
    <property type="entry name" value="TFPI/VKTCI-like"/>
</dbReference>
<keyword evidence="3" id="KW-1015">Disulfide bond</keyword>
<dbReference type="PROSITE" id="PS50279">
    <property type="entry name" value="BPTI_KUNITZ_2"/>
    <property type="match status" value="1"/>
</dbReference>
<dbReference type="GO" id="GO:0005615">
    <property type="term" value="C:extracellular space"/>
    <property type="evidence" value="ECO:0007669"/>
    <property type="project" value="TreeGrafter"/>
</dbReference>
<feature type="domain" description="BPTI/Kunitz inhibitor" evidence="5">
    <location>
        <begin position="37"/>
        <end position="95"/>
    </location>
</feature>
<reference evidence="6" key="1">
    <citation type="submission" date="2017-09" db="EMBL/GenBank/DDBJ databases">
        <title>Contemporary evolution of a Lepidopteran species, Heliothis virescens, in response to modern agricultural practices.</title>
        <authorList>
            <person name="Fritz M.L."/>
            <person name="Deyonke A.M."/>
            <person name="Papanicolaou A."/>
            <person name="Micinski S."/>
            <person name="Westbrook J."/>
            <person name="Gould F."/>
        </authorList>
    </citation>
    <scope>NUCLEOTIDE SEQUENCE [LARGE SCALE GENOMIC DNA]</scope>
    <source>
        <strain evidence="6">HvINT-</strain>
        <tissue evidence="6">Whole body</tissue>
    </source>
</reference>
<evidence type="ECO:0000256" key="3">
    <source>
        <dbReference type="ARBA" id="ARBA00023157"/>
    </source>
</evidence>
<evidence type="ECO:0000313" key="6">
    <source>
        <dbReference type="EMBL" id="PCG74806.1"/>
    </source>
</evidence>
<evidence type="ECO:0000259" key="5">
    <source>
        <dbReference type="PROSITE" id="PS50279"/>
    </source>
</evidence>
<sequence length="122" mass="13314">MSKLLIGLIAMLLISLVTSQTLLPGQPQQQQAGRARCQMPIDTGSCGVILSSILSNPTQRYAYDRRSRGCVQFTFSGCGGNRNNFVSYSRCMTTCNPAQTTINQIVNLVQYALTGQSGQIYK</sequence>
<dbReference type="Pfam" id="PF00014">
    <property type="entry name" value="Kunitz_BPTI"/>
    <property type="match status" value="1"/>
</dbReference>
<dbReference type="PANTHER" id="PTHR10083">
    <property type="entry name" value="KUNITZ-TYPE PROTEASE INHIBITOR-RELATED"/>
    <property type="match status" value="1"/>
</dbReference>
<dbReference type="SUPFAM" id="SSF57362">
    <property type="entry name" value="BPTI-like"/>
    <property type="match status" value="1"/>
</dbReference>
<evidence type="ECO:0000256" key="1">
    <source>
        <dbReference type="ARBA" id="ARBA00022690"/>
    </source>
</evidence>
<keyword evidence="4" id="KW-0732">Signal</keyword>
<evidence type="ECO:0000256" key="2">
    <source>
        <dbReference type="ARBA" id="ARBA00022900"/>
    </source>
</evidence>
<dbReference type="Gene3D" id="4.10.410.10">
    <property type="entry name" value="Pancreatic trypsin inhibitor Kunitz domain"/>
    <property type="match status" value="1"/>
</dbReference>
<gene>
    <name evidence="6" type="ORF">B5V51_12716</name>
</gene>
<dbReference type="PROSITE" id="PS00280">
    <property type="entry name" value="BPTI_KUNITZ_1"/>
    <property type="match status" value="1"/>
</dbReference>
<evidence type="ECO:0000256" key="4">
    <source>
        <dbReference type="SAM" id="SignalP"/>
    </source>
</evidence>
<dbReference type="InterPro" id="IPR020901">
    <property type="entry name" value="Prtase_inh_Kunz-CS"/>
</dbReference>
<feature type="signal peptide" evidence="4">
    <location>
        <begin position="1"/>
        <end position="19"/>
    </location>
</feature>
<dbReference type="CDD" id="cd00109">
    <property type="entry name" value="Kunitz-type"/>
    <property type="match status" value="1"/>
</dbReference>
<dbReference type="GO" id="GO:0004867">
    <property type="term" value="F:serine-type endopeptidase inhibitor activity"/>
    <property type="evidence" value="ECO:0007669"/>
    <property type="project" value="UniProtKB-KW"/>
</dbReference>
<proteinExistence type="predicted"/>
<dbReference type="AlphaFoldDB" id="A0A2A4JSQ2"/>
<name>A0A2A4JSQ2_HELVI</name>
<comment type="caution">
    <text evidence="6">The sequence shown here is derived from an EMBL/GenBank/DDBJ whole genome shotgun (WGS) entry which is preliminary data.</text>
</comment>
<dbReference type="EMBL" id="NWSH01000684">
    <property type="protein sequence ID" value="PCG74806.1"/>
    <property type="molecule type" value="Genomic_DNA"/>
</dbReference>